<dbReference type="InterPro" id="IPR029000">
    <property type="entry name" value="Cyclophilin-like_dom_sf"/>
</dbReference>
<dbReference type="SMART" id="SM00878">
    <property type="entry name" value="Biotin_carb_C"/>
    <property type="match status" value="1"/>
</dbReference>
<dbReference type="GO" id="GO:0016874">
    <property type="term" value="F:ligase activity"/>
    <property type="evidence" value="ECO:0007669"/>
    <property type="project" value="UniProtKB-KW"/>
</dbReference>
<evidence type="ECO:0000313" key="12">
    <source>
        <dbReference type="Proteomes" id="UP000241818"/>
    </source>
</evidence>
<name>A0A2T3BG17_AMORE</name>
<dbReference type="GO" id="GO:0005524">
    <property type="term" value="F:ATP binding"/>
    <property type="evidence" value="ECO:0007669"/>
    <property type="project" value="UniProtKB-UniRule"/>
</dbReference>
<dbReference type="PROSITE" id="PS50975">
    <property type="entry name" value="ATP_GRASP"/>
    <property type="match status" value="1"/>
</dbReference>
<dbReference type="RefSeq" id="XP_024725840.1">
    <property type="nucleotide sequence ID" value="XM_024868551.1"/>
</dbReference>
<dbReference type="Pfam" id="PF02626">
    <property type="entry name" value="CT_A_B"/>
    <property type="match status" value="1"/>
</dbReference>
<dbReference type="SUPFAM" id="SSF50891">
    <property type="entry name" value="Cyclophilin-like"/>
    <property type="match status" value="2"/>
</dbReference>
<dbReference type="InterPro" id="IPR005481">
    <property type="entry name" value="BC-like_N"/>
</dbReference>
<keyword evidence="3 7" id="KW-0547">Nucleotide-binding</keyword>
<dbReference type="AlphaFoldDB" id="A0A2T3BG17"/>
<dbReference type="PROSITE" id="PS50968">
    <property type="entry name" value="BIOTINYL_LIPOYL"/>
    <property type="match status" value="1"/>
</dbReference>
<dbReference type="Proteomes" id="UP000241818">
    <property type="component" value="Unassembled WGS sequence"/>
</dbReference>
<protein>
    <recommendedName>
        <fullName evidence="13">Urea carboxylase</fullName>
    </recommendedName>
</protein>
<dbReference type="InterPro" id="IPR011054">
    <property type="entry name" value="Rudment_hybrid_motif"/>
</dbReference>
<dbReference type="OrthoDB" id="196847at2759"/>
<dbReference type="PROSITE" id="PS00867">
    <property type="entry name" value="CPSASE_2"/>
    <property type="match status" value="1"/>
</dbReference>
<dbReference type="PROSITE" id="PS00866">
    <property type="entry name" value="CPSASE_1"/>
    <property type="match status" value="1"/>
</dbReference>
<dbReference type="InterPro" id="IPR001882">
    <property type="entry name" value="Biotin_BS"/>
</dbReference>
<dbReference type="InterPro" id="IPR011761">
    <property type="entry name" value="ATP-grasp"/>
</dbReference>
<sequence length="1243" mass="135793">MAYTFSHVKKVLVANRGEIAVRCIRACAAAGIKSVSVYTESDSTSDHVSLADEAVLLSGQNVNGYLNVENLLQICRDHEVDAVIPGYGFLSEDVNFAKKVQEAGMIFVGPSSESILEMGQKHRARALAVAAGVPVVPGTPLLTSEEEAITAATNLGFPVMLKATGGGGGMGLEVCYAVTDIKAAFAKVKGRGDSLFGNTGVFMERYYPSSRHVEVQVFGNGVEVIHFGERECSIQRRHQKVIEECPSPYVHKRPEMRKRLTQCAIAYASELKYKSAGTVEFLVDDISGDFFFLEMNTRLQVEHGITELCYDVDLVSLMLRQADYEKSGAIGIPTDYLKSIQKDGPNGAAIEVRVYAEVPYRNFAPSPGLLQAVEWPKGEGIRVDTWVRTGQRVAPYYDPLLAKVMVHAENREAAMPKMLKTLSDCLLQGPATNLHYLSAVIASDGFQKGETLTNYLSTKFQYKPAAFDVLEPGAFTTVQDYPARATSGHGIPIGGPMDNISARIANILVGNPPGLETLEITVSGPELLFTASAVFAVCGAPMQVTIDGVEKPMWSRLIIKAGQKLKIGAAKKGGCRNYLAIKGGFPDVPVYLGSKSATPSLKYGGTQGRQLQTSDYIALAEETEMWAAEATEYTLPASCIPSFDITEVYVLHGPYDDDTTMTAKDREMLYNTAWRIGHNSNRTGIRLVGPIPEWARKDGGDGGAHPSNVFDYGYPLGGVNWGGDSPVVFSMDSPNLGGLICSSTVISADLWRMGQLKPGEHVRLKPTTYDNSLVLAKRVESFVDQIQKLVDGKSGDVPVLDLVLPPGEIGAILKKVEENGSMRPEVKYRQGGDSYLIVEFGKQKADIAITCRIRLLIQKLEALKIPGMVMNPSILGVTIQFNSEVITQHQLLKTVDELESAIEPTLEVTLPVRSVSLPIVLDHPAITESIDRYMGTIRSKASYLPDNVEYVRKVNGFATRREAFERVLQSRFLVVSVGFLIGTPILFPLNPMSQITAQKFNPTRISTPGGTVGLGGSLLALYPIEQPGGFMMLGRTLETWDTFGTKPGFSPTNPWLWEPFNMITFHEVSVDEYNKLEADFIAGRYQWKESEDIFNLQEVYNTFESAKTDPKFLEFKEKQKQGVEEQLSIEHKLYAEWTAGIEAAKASEAERLQEILKLNPNPINIDSPIDANVWKVEVKVGDVLKKGQVVVILEAMKMEINVLVPDDAVGSTVQAIASNPGSTVAPGSLLVVAKGKQPDSKSE</sequence>
<dbReference type="PROSITE" id="PS00188">
    <property type="entry name" value="BIOTIN"/>
    <property type="match status" value="1"/>
</dbReference>
<evidence type="ECO:0008006" key="13">
    <source>
        <dbReference type="Google" id="ProtNLM"/>
    </source>
</evidence>
<dbReference type="Pfam" id="PF00289">
    <property type="entry name" value="Biotin_carb_N"/>
    <property type="match status" value="1"/>
</dbReference>
<keyword evidence="2" id="KW-0436">Ligase</keyword>
<accession>A0A2T3BG17</accession>
<dbReference type="GeneID" id="36576632"/>
<dbReference type="PANTHER" id="PTHR18866">
    <property type="entry name" value="CARBOXYLASE:PYRUVATE/ACETYL-COA/PROPIONYL-COA CARBOXYLASE"/>
    <property type="match status" value="1"/>
</dbReference>
<evidence type="ECO:0000256" key="4">
    <source>
        <dbReference type="ARBA" id="ARBA00022801"/>
    </source>
</evidence>
<evidence type="ECO:0000256" key="2">
    <source>
        <dbReference type="ARBA" id="ARBA00022598"/>
    </source>
</evidence>
<dbReference type="Pfam" id="PF02786">
    <property type="entry name" value="CPSase_L_D2"/>
    <property type="match status" value="1"/>
</dbReference>
<gene>
    <name evidence="11" type="ORF">M430DRAFT_55667</name>
</gene>
<evidence type="ECO:0000259" key="9">
    <source>
        <dbReference type="PROSITE" id="PS50975"/>
    </source>
</evidence>
<feature type="domain" description="Lipoyl-binding" evidence="8">
    <location>
        <begin position="1162"/>
        <end position="1234"/>
    </location>
</feature>
<dbReference type="SUPFAM" id="SSF51246">
    <property type="entry name" value="Rudiment single hybrid motif"/>
    <property type="match status" value="1"/>
</dbReference>
<dbReference type="InterPro" id="IPR000089">
    <property type="entry name" value="Biotin_lipoyl"/>
</dbReference>
<dbReference type="SUPFAM" id="SSF51230">
    <property type="entry name" value="Single hybrid motif"/>
    <property type="match status" value="1"/>
</dbReference>
<dbReference type="InParanoid" id="A0A2T3BG17"/>
<dbReference type="InterPro" id="IPR005479">
    <property type="entry name" value="CPAse_ATP-bd"/>
</dbReference>
<dbReference type="InterPro" id="IPR016185">
    <property type="entry name" value="PreATP-grasp_dom_sf"/>
</dbReference>
<keyword evidence="4" id="KW-0378">Hydrolase</keyword>
<dbReference type="Pfam" id="PF02785">
    <property type="entry name" value="Biotin_carb_C"/>
    <property type="match status" value="1"/>
</dbReference>
<dbReference type="Pfam" id="PF00364">
    <property type="entry name" value="Biotin_lipoyl"/>
    <property type="match status" value="1"/>
</dbReference>
<dbReference type="PROSITE" id="PS50979">
    <property type="entry name" value="BC"/>
    <property type="match status" value="1"/>
</dbReference>
<keyword evidence="5 7" id="KW-0067">ATP-binding</keyword>
<dbReference type="STRING" id="857342.A0A2T3BG17"/>
<evidence type="ECO:0000256" key="6">
    <source>
        <dbReference type="ARBA" id="ARBA00023267"/>
    </source>
</evidence>
<dbReference type="GO" id="GO:0016787">
    <property type="term" value="F:hydrolase activity"/>
    <property type="evidence" value="ECO:0007669"/>
    <property type="project" value="UniProtKB-KW"/>
</dbReference>
<dbReference type="Gene3D" id="2.40.100.10">
    <property type="entry name" value="Cyclophilin-like"/>
    <property type="match status" value="2"/>
</dbReference>
<organism evidence="11 12">
    <name type="scientific">Amorphotheca resinae ATCC 22711</name>
    <dbReference type="NCBI Taxonomy" id="857342"/>
    <lineage>
        <taxon>Eukaryota</taxon>
        <taxon>Fungi</taxon>
        <taxon>Dikarya</taxon>
        <taxon>Ascomycota</taxon>
        <taxon>Pezizomycotina</taxon>
        <taxon>Leotiomycetes</taxon>
        <taxon>Helotiales</taxon>
        <taxon>Amorphothecaceae</taxon>
        <taxon>Amorphotheca</taxon>
    </lineage>
</organism>
<dbReference type="EMBL" id="KZ679006">
    <property type="protein sequence ID" value="PSS28315.1"/>
    <property type="molecule type" value="Genomic_DNA"/>
</dbReference>
<comment type="cofactor">
    <cofactor evidence="1">
        <name>biotin</name>
        <dbReference type="ChEBI" id="CHEBI:57586"/>
    </cofactor>
</comment>
<dbReference type="Pfam" id="PF02682">
    <property type="entry name" value="CT_C_D"/>
    <property type="match status" value="1"/>
</dbReference>
<dbReference type="CDD" id="cd06850">
    <property type="entry name" value="biotinyl_domain"/>
    <property type="match status" value="1"/>
</dbReference>
<reference evidence="11 12" key="1">
    <citation type="journal article" date="2018" name="New Phytol.">
        <title>Comparative genomics and transcriptomics depict ericoid mycorrhizal fungi as versatile saprotrophs and plant mutualists.</title>
        <authorList>
            <person name="Martino E."/>
            <person name="Morin E."/>
            <person name="Grelet G.A."/>
            <person name="Kuo A."/>
            <person name="Kohler A."/>
            <person name="Daghino S."/>
            <person name="Barry K.W."/>
            <person name="Cichocki N."/>
            <person name="Clum A."/>
            <person name="Dockter R.B."/>
            <person name="Hainaut M."/>
            <person name="Kuo R.C."/>
            <person name="LaButti K."/>
            <person name="Lindahl B.D."/>
            <person name="Lindquist E.A."/>
            <person name="Lipzen A."/>
            <person name="Khouja H.R."/>
            <person name="Magnuson J."/>
            <person name="Murat C."/>
            <person name="Ohm R.A."/>
            <person name="Singer S.W."/>
            <person name="Spatafora J.W."/>
            <person name="Wang M."/>
            <person name="Veneault-Fourrey C."/>
            <person name="Henrissat B."/>
            <person name="Grigoriev I.V."/>
            <person name="Martin F.M."/>
            <person name="Perotto S."/>
        </authorList>
    </citation>
    <scope>NUCLEOTIDE SEQUENCE [LARGE SCALE GENOMIC DNA]</scope>
    <source>
        <strain evidence="11 12">ATCC 22711</strain>
    </source>
</reference>
<dbReference type="InterPro" id="IPR011053">
    <property type="entry name" value="Single_hybrid_motif"/>
</dbReference>
<dbReference type="InterPro" id="IPR005482">
    <property type="entry name" value="Biotin_COase_C"/>
</dbReference>
<evidence type="ECO:0000259" key="10">
    <source>
        <dbReference type="PROSITE" id="PS50979"/>
    </source>
</evidence>
<dbReference type="InterPro" id="IPR003833">
    <property type="entry name" value="CT_C_D"/>
</dbReference>
<dbReference type="SMART" id="SM00797">
    <property type="entry name" value="AHS2"/>
    <property type="match status" value="1"/>
</dbReference>
<dbReference type="SUPFAM" id="SSF160467">
    <property type="entry name" value="PH0987 N-terminal domain-like"/>
    <property type="match status" value="1"/>
</dbReference>
<evidence type="ECO:0000256" key="7">
    <source>
        <dbReference type="PROSITE-ProRule" id="PRU00409"/>
    </source>
</evidence>
<dbReference type="FunCoup" id="A0A2T3BG17">
    <property type="interactions" value="165"/>
</dbReference>
<evidence type="ECO:0000256" key="5">
    <source>
        <dbReference type="ARBA" id="ARBA00022840"/>
    </source>
</evidence>
<dbReference type="Gene3D" id="3.30.470.20">
    <property type="entry name" value="ATP-grasp fold, B domain"/>
    <property type="match status" value="1"/>
</dbReference>
<feature type="domain" description="ATP-grasp" evidence="9">
    <location>
        <begin position="125"/>
        <end position="323"/>
    </location>
</feature>
<dbReference type="PANTHER" id="PTHR18866:SF128">
    <property type="entry name" value="UREA AMIDOLYASE"/>
    <property type="match status" value="1"/>
</dbReference>
<evidence type="ECO:0000259" key="8">
    <source>
        <dbReference type="PROSITE" id="PS50968"/>
    </source>
</evidence>
<dbReference type="GO" id="GO:0046872">
    <property type="term" value="F:metal ion binding"/>
    <property type="evidence" value="ECO:0007669"/>
    <property type="project" value="InterPro"/>
</dbReference>
<dbReference type="FunFam" id="3.40.50.20:FF:000010">
    <property type="entry name" value="Propionyl-CoA carboxylase subunit alpha"/>
    <property type="match status" value="1"/>
</dbReference>
<keyword evidence="6" id="KW-0092">Biotin</keyword>
<keyword evidence="12" id="KW-1185">Reference proteome</keyword>
<dbReference type="SUPFAM" id="SSF52440">
    <property type="entry name" value="PreATP-grasp domain"/>
    <property type="match status" value="1"/>
</dbReference>
<dbReference type="InterPro" id="IPR050856">
    <property type="entry name" value="Biotin_carboxylase_complex"/>
</dbReference>
<proteinExistence type="predicted"/>
<dbReference type="InterPro" id="IPR003778">
    <property type="entry name" value="CT_A_B"/>
</dbReference>
<feature type="domain" description="Biotin carboxylation" evidence="10">
    <location>
        <begin position="7"/>
        <end position="461"/>
    </location>
</feature>
<dbReference type="Gene3D" id="3.30.1360.40">
    <property type="match status" value="1"/>
</dbReference>
<dbReference type="SUPFAM" id="SSF56059">
    <property type="entry name" value="Glutathione synthetase ATP-binding domain-like"/>
    <property type="match status" value="1"/>
</dbReference>
<dbReference type="SMART" id="SM00796">
    <property type="entry name" value="AHS1"/>
    <property type="match status" value="1"/>
</dbReference>
<evidence type="ECO:0000313" key="11">
    <source>
        <dbReference type="EMBL" id="PSS28315.1"/>
    </source>
</evidence>
<evidence type="ECO:0000256" key="1">
    <source>
        <dbReference type="ARBA" id="ARBA00001953"/>
    </source>
</evidence>
<dbReference type="InterPro" id="IPR011764">
    <property type="entry name" value="Biotin_carboxylation_dom"/>
</dbReference>
<evidence type="ECO:0000256" key="3">
    <source>
        <dbReference type="ARBA" id="ARBA00022741"/>
    </source>
</evidence>
<dbReference type="Gene3D" id="2.40.50.100">
    <property type="match status" value="1"/>
</dbReference>